<organism evidence="1 2">
    <name type="scientific">Lupinus luteus</name>
    <name type="common">European yellow lupine</name>
    <dbReference type="NCBI Taxonomy" id="3873"/>
    <lineage>
        <taxon>Eukaryota</taxon>
        <taxon>Viridiplantae</taxon>
        <taxon>Streptophyta</taxon>
        <taxon>Embryophyta</taxon>
        <taxon>Tracheophyta</taxon>
        <taxon>Spermatophyta</taxon>
        <taxon>Magnoliopsida</taxon>
        <taxon>eudicotyledons</taxon>
        <taxon>Gunneridae</taxon>
        <taxon>Pentapetalae</taxon>
        <taxon>rosids</taxon>
        <taxon>fabids</taxon>
        <taxon>Fabales</taxon>
        <taxon>Fabaceae</taxon>
        <taxon>Papilionoideae</taxon>
        <taxon>50 kb inversion clade</taxon>
        <taxon>genistoids sensu lato</taxon>
        <taxon>core genistoids</taxon>
        <taxon>Genisteae</taxon>
        <taxon>Lupinus</taxon>
    </lineage>
</organism>
<dbReference type="AlphaFoldDB" id="A0AAV1WFR4"/>
<protein>
    <submittedName>
        <fullName evidence="1">Uncharacterized protein</fullName>
    </submittedName>
</protein>
<dbReference type="Proteomes" id="UP001497480">
    <property type="component" value="Unassembled WGS sequence"/>
</dbReference>
<dbReference type="EMBL" id="CAXHTB010000006">
    <property type="protein sequence ID" value="CAL0308132.1"/>
    <property type="molecule type" value="Genomic_DNA"/>
</dbReference>
<reference evidence="1 2" key="1">
    <citation type="submission" date="2024-03" db="EMBL/GenBank/DDBJ databases">
        <authorList>
            <person name="Martinez-Hernandez J."/>
        </authorList>
    </citation>
    <scope>NUCLEOTIDE SEQUENCE [LARGE SCALE GENOMIC DNA]</scope>
</reference>
<keyword evidence="2" id="KW-1185">Reference proteome</keyword>
<evidence type="ECO:0000313" key="1">
    <source>
        <dbReference type="EMBL" id="CAL0308132.1"/>
    </source>
</evidence>
<proteinExistence type="predicted"/>
<comment type="caution">
    <text evidence="1">The sequence shown here is derived from an EMBL/GenBank/DDBJ whole genome shotgun (WGS) entry which is preliminary data.</text>
</comment>
<accession>A0AAV1WFR4</accession>
<name>A0AAV1WFR4_LUPLU</name>
<sequence>MGSLQQPYTSEFSHERNVGTLKTFLGASEPRGTVDVSPEWLIKGVGELTRAILDAPMQLW</sequence>
<gene>
    <name evidence="1" type="ORF">LLUT_LOCUS9192</name>
</gene>
<evidence type="ECO:0000313" key="2">
    <source>
        <dbReference type="Proteomes" id="UP001497480"/>
    </source>
</evidence>